<gene>
    <name evidence="4" type="ORF">CDL15_Pgr013667</name>
</gene>
<sequence>MGGRQPLGVNDKPPAATNFILFDLYNSFSSVLNPKGNSTFQNLLKPCCVGTGSAQILSVDSKTGEKKYSVCSNPERAFFWDMVHPTQEGWRALSKKKKKRDGGLYSPN</sequence>
<evidence type="ECO:0000256" key="1">
    <source>
        <dbReference type="ARBA" id="ARBA00022801"/>
    </source>
</evidence>
<name>A0A218W2C9_PUNGR</name>
<evidence type="ECO:0008006" key="6">
    <source>
        <dbReference type="Google" id="ProtNLM"/>
    </source>
</evidence>
<comment type="caution">
    <text evidence="4">The sequence shown here is derived from an EMBL/GenBank/DDBJ whole genome shotgun (WGS) entry which is preliminary data.</text>
</comment>
<dbReference type="EMBL" id="MTKT01005554">
    <property type="protein sequence ID" value="OWM66450.1"/>
    <property type="molecule type" value="Genomic_DNA"/>
</dbReference>
<proteinExistence type="predicted"/>
<dbReference type="Gene3D" id="3.40.50.1110">
    <property type="entry name" value="SGNH hydrolase"/>
    <property type="match status" value="1"/>
</dbReference>
<dbReference type="Proteomes" id="UP000197138">
    <property type="component" value="Unassembled WGS sequence"/>
</dbReference>
<evidence type="ECO:0000313" key="5">
    <source>
        <dbReference type="Proteomes" id="UP000197138"/>
    </source>
</evidence>
<evidence type="ECO:0000313" key="4">
    <source>
        <dbReference type="EMBL" id="OWM66450.1"/>
    </source>
</evidence>
<dbReference type="PANTHER" id="PTHR46020:SF32">
    <property type="entry name" value="GDSL ESTERASE_LIPASE"/>
    <property type="match status" value="1"/>
</dbReference>
<dbReference type="AlphaFoldDB" id="A0A218W2C9"/>
<protein>
    <recommendedName>
        <fullName evidence="6">GDSL esterase/lipase At5g03610-like</fullName>
    </recommendedName>
</protein>
<dbReference type="PANTHER" id="PTHR46020">
    <property type="entry name" value="OSJNBB0059K02.9 PROTEIN"/>
    <property type="match status" value="1"/>
</dbReference>
<dbReference type="InterPro" id="IPR036514">
    <property type="entry name" value="SGNH_hydro_sf"/>
</dbReference>
<keyword evidence="2" id="KW-0442">Lipid degradation</keyword>
<evidence type="ECO:0000256" key="3">
    <source>
        <dbReference type="ARBA" id="ARBA00023098"/>
    </source>
</evidence>
<organism evidence="4 5">
    <name type="scientific">Punica granatum</name>
    <name type="common">Pomegranate</name>
    <dbReference type="NCBI Taxonomy" id="22663"/>
    <lineage>
        <taxon>Eukaryota</taxon>
        <taxon>Viridiplantae</taxon>
        <taxon>Streptophyta</taxon>
        <taxon>Embryophyta</taxon>
        <taxon>Tracheophyta</taxon>
        <taxon>Spermatophyta</taxon>
        <taxon>Magnoliopsida</taxon>
        <taxon>eudicotyledons</taxon>
        <taxon>Gunneridae</taxon>
        <taxon>Pentapetalae</taxon>
        <taxon>rosids</taxon>
        <taxon>malvids</taxon>
        <taxon>Myrtales</taxon>
        <taxon>Lythraceae</taxon>
        <taxon>Punica</taxon>
    </lineage>
</organism>
<accession>A0A218W2C9</accession>
<keyword evidence="3" id="KW-0443">Lipid metabolism</keyword>
<dbReference type="GO" id="GO:0016787">
    <property type="term" value="F:hydrolase activity"/>
    <property type="evidence" value="ECO:0007669"/>
    <property type="project" value="UniProtKB-KW"/>
</dbReference>
<keyword evidence="1" id="KW-0378">Hydrolase</keyword>
<evidence type="ECO:0000256" key="2">
    <source>
        <dbReference type="ARBA" id="ARBA00022963"/>
    </source>
</evidence>
<dbReference type="GO" id="GO:0016042">
    <property type="term" value="P:lipid catabolic process"/>
    <property type="evidence" value="ECO:0007669"/>
    <property type="project" value="UniProtKB-KW"/>
</dbReference>
<reference evidence="5" key="1">
    <citation type="journal article" date="2017" name="Plant J.">
        <title>The pomegranate (Punica granatum L.) genome and the genomics of punicalagin biosynthesis.</title>
        <authorList>
            <person name="Qin G."/>
            <person name="Xu C."/>
            <person name="Ming R."/>
            <person name="Tang H."/>
            <person name="Guyot R."/>
            <person name="Kramer E.M."/>
            <person name="Hu Y."/>
            <person name="Yi X."/>
            <person name="Qi Y."/>
            <person name="Xu X."/>
            <person name="Gao Z."/>
            <person name="Pan H."/>
            <person name="Jian J."/>
            <person name="Tian Y."/>
            <person name="Yue Z."/>
            <person name="Xu Y."/>
        </authorList>
    </citation>
    <scope>NUCLEOTIDE SEQUENCE [LARGE SCALE GENOMIC DNA]</scope>
    <source>
        <strain evidence="5">cv. Dabenzi</strain>
    </source>
</reference>